<dbReference type="PANTHER" id="PTHR30575:SF0">
    <property type="entry name" value="XAA-ARG DIPEPTIDASE"/>
    <property type="match status" value="1"/>
</dbReference>
<dbReference type="InterPro" id="IPR052030">
    <property type="entry name" value="Peptidase_M20/M20A_hydrolases"/>
</dbReference>
<dbReference type="GO" id="GO:0005737">
    <property type="term" value="C:cytoplasm"/>
    <property type="evidence" value="ECO:0007669"/>
    <property type="project" value="TreeGrafter"/>
</dbReference>
<reference evidence="3 4" key="1">
    <citation type="submission" date="2020-02" db="EMBL/GenBank/DDBJ databases">
        <title>Sequencing the genomes of 1000 actinobacteria strains.</title>
        <authorList>
            <person name="Klenk H.-P."/>
        </authorList>
    </citation>
    <scope>NUCLEOTIDE SEQUENCE [LARGE SCALE GENOMIC DNA]</scope>
    <source>
        <strain evidence="3 4">DSM 27960</strain>
    </source>
</reference>
<comment type="caution">
    <text evidence="3">The sequence shown here is derived from an EMBL/GenBank/DDBJ whole genome shotgun (WGS) entry which is preliminary data.</text>
</comment>
<dbReference type="InterPro" id="IPR002933">
    <property type="entry name" value="Peptidase_M20"/>
</dbReference>
<comment type="similarity">
    <text evidence="1">Belongs to the peptidase M20A family.</text>
</comment>
<dbReference type="PANTHER" id="PTHR30575">
    <property type="entry name" value="PEPTIDASE M20"/>
    <property type="match status" value="1"/>
</dbReference>
<dbReference type="RefSeq" id="WP_167146598.1">
    <property type="nucleotide sequence ID" value="NZ_JAAMOX010000001.1"/>
</dbReference>
<dbReference type="GO" id="GO:0016805">
    <property type="term" value="F:dipeptidase activity"/>
    <property type="evidence" value="ECO:0007669"/>
    <property type="project" value="InterPro"/>
</dbReference>
<dbReference type="PIRSF" id="PIRSF037226">
    <property type="entry name" value="Amidohydrolase_ACY1L2_prd"/>
    <property type="match status" value="1"/>
</dbReference>
<dbReference type="Proteomes" id="UP000541033">
    <property type="component" value="Unassembled WGS sequence"/>
</dbReference>
<dbReference type="Gene3D" id="3.40.630.10">
    <property type="entry name" value="Zn peptidases"/>
    <property type="match status" value="1"/>
</dbReference>
<keyword evidence="4" id="KW-1185">Reference proteome</keyword>
<dbReference type="AlphaFoldDB" id="A0A7X5QYF3"/>
<dbReference type="InterPro" id="IPR017439">
    <property type="entry name" value="Amidohydrolase"/>
</dbReference>
<evidence type="ECO:0000256" key="1">
    <source>
        <dbReference type="PIRNR" id="PIRNR037226"/>
    </source>
</evidence>
<name>A0A7X5QYF3_9MICO</name>
<dbReference type="FunFam" id="3.30.70.360:FF:000004">
    <property type="entry name" value="Peptidase M20 domain-containing protein 2"/>
    <property type="match status" value="1"/>
</dbReference>
<protein>
    <recommendedName>
        <fullName evidence="1">Peptidase M20 domain-containing protein 2</fullName>
    </recommendedName>
</protein>
<dbReference type="SUPFAM" id="SSF55031">
    <property type="entry name" value="Bacterial exopeptidase dimerisation domain"/>
    <property type="match status" value="1"/>
</dbReference>
<dbReference type="GO" id="GO:0071713">
    <property type="term" value="F:para-aminobenzoyl-glutamate hydrolase activity"/>
    <property type="evidence" value="ECO:0007669"/>
    <property type="project" value="TreeGrafter"/>
</dbReference>
<dbReference type="Pfam" id="PF01546">
    <property type="entry name" value="Peptidase_M20"/>
    <property type="match status" value="1"/>
</dbReference>
<dbReference type="SUPFAM" id="SSF53187">
    <property type="entry name" value="Zn-dependent exopeptidases"/>
    <property type="match status" value="1"/>
</dbReference>
<proteinExistence type="inferred from homology"/>
<dbReference type="InterPro" id="IPR036264">
    <property type="entry name" value="Bact_exopeptidase_dim_dom"/>
</dbReference>
<accession>A0A7X5QYF3</accession>
<dbReference type="GO" id="GO:0046657">
    <property type="term" value="P:folic acid catabolic process"/>
    <property type="evidence" value="ECO:0007669"/>
    <property type="project" value="TreeGrafter"/>
</dbReference>
<evidence type="ECO:0000313" key="4">
    <source>
        <dbReference type="Proteomes" id="UP000541033"/>
    </source>
</evidence>
<organism evidence="3 4">
    <name type="scientific">Lysinibacter cavernae</name>
    <dbReference type="NCBI Taxonomy" id="1640652"/>
    <lineage>
        <taxon>Bacteria</taxon>
        <taxon>Bacillati</taxon>
        <taxon>Actinomycetota</taxon>
        <taxon>Actinomycetes</taxon>
        <taxon>Micrococcales</taxon>
        <taxon>Microbacteriaceae</taxon>
        <taxon>Lysinibacter</taxon>
    </lineage>
</organism>
<dbReference type="Gene3D" id="3.30.70.360">
    <property type="match status" value="1"/>
</dbReference>
<keyword evidence="3" id="KW-0378">Hydrolase</keyword>
<dbReference type="Pfam" id="PF07687">
    <property type="entry name" value="M20_dimer"/>
    <property type="match status" value="1"/>
</dbReference>
<evidence type="ECO:0000313" key="3">
    <source>
        <dbReference type="EMBL" id="NIH52276.1"/>
    </source>
</evidence>
<feature type="domain" description="Peptidase M20 dimerisation" evidence="2">
    <location>
        <begin position="204"/>
        <end position="301"/>
    </location>
</feature>
<dbReference type="InterPro" id="IPR011650">
    <property type="entry name" value="Peptidase_M20_dimer"/>
</dbReference>
<dbReference type="NCBIfam" id="TIGR01891">
    <property type="entry name" value="amidohydrolases"/>
    <property type="match status" value="1"/>
</dbReference>
<dbReference type="InterPro" id="IPR017144">
    <property type="entry name" value="Xaa-Arg_dipeptidase"/>
</dbReference>
<gene>
    <name evidence="3" type="ORF">FHX76_000144</name>
</gene>
<sequence>MTRTPTDPFDVYTEYGRTQGNTRVVGTAESAFRGADASIHSRIAQKIGDLRPRLHELVVDLYEHPEIAFAEHRSVEQIAALLKEQGVEVTVGTFGLDTSFVATAGSGSPHFAVIAEYDSLPGVGHACGHNIISGIGVGAFLALREVVGEIGGTVSLIGTPAEEAGGGKELIIRAGGFDDVDAAGMVHPSAGSSPSPIYDQPSSGVRRVAVTYHGRASHAAGSPYLGLNALDAVVTAYQSIAQLRQHILPIDRLHGVITDGGSVPNVVPEVASALFFVRSTEIDTLKVLTERVVDVLEAAALATGTRAEITVDPEPPYLPYVGNVELLKRWAGHLTERGREVPLVPASVRQGGPSTDMGNVSQYIPAIQPALGLGAAAGISPHNAAFADITVLDPAIDALVDAATALAGAAADYLSDPSLREAVHAEFEARGGRVRWED</sequence>
<evidence type="ECO:0000259" key="2">
    <source>
        <dbReference type="Pfam" id="PF07687"/>
    </source>
</evidence>
<dbReference type="EMBL" id="JAAMOX010000001">
    <property type="protein sequence ID" value="NIH52276.1"/>
    <property type="molecule type" value="Genomic_DNA"/>
</dbReference>